<dbReference type="EMBL" id="QKWP01000590">
    <property type="protein sequence ID" value="RIB17678.1"/>
    <property type="molecule type" value="Genomic_DNA"/>
</dbReference>
<gene>
    <name evidence="2" type="ORF">C2G38_2087682</name>
</gene>
<organism evidence="2 3">
    <name type="scientific">Gigaspora rosea</name>
    <dbReference type="NCBI Taxonomy" id="44941"/>
    <lineage>
        <taxon>Eukaryota</taxon>
        <taxon>Fungi</taxon>
        <taxon>Fungi incertae sedis</taxon>
        <taxon>Mucoromycota</taxon>
        <taxon>Glomeromycotina</taxon>
        <taxon>Glomeromycetes</taxon>
        <taxon>Diversisporales</taxon>
        <taxon>Gigasporaceae</taxon>
        <taxon>Gigaspora</taxon>
    </lineage>
</organism>
<evidence type="ECO:0000313" key="3">
    <source>
        <dbReference type="Proteomes" id="UP000266673"/>
    </source>
</evidence>
<accession>A0A397V7Q5</accession>
<evidence type="ECO:0000256" key="1">
    <source>
        <dbReference type="SAM" id="Phobius"/>
    </source>
</evidence>
<name>A0A397V7Q5_9GLOM</name>
<comment type="caution">
    <text evidence="2">The sequence shown here is derived from an EMBL/GenBank/DDBJ whole genome shotgun (WGS) entry which is preliminary data.</text>
</comment>
<evidence type="ECO:0000313" key="2">
    <source>
        <dbReference type="EMBL" id="RIB17678.1"/>
    </source>
</evidence>
<sequence>MCSLFGWLVYLQLFNLYCLFKLLNCFISTNVAFFRLYHLSSLFLLSLIYLAPFSCC</sequence>
<keyword evidence="1" id="KW-0472">Membrane</keyword>
<keyword evidence="1" id="KW-0812">Transmembrane</keyword>
<keyword evidence="1" id="KW-1133">Transmembrane helix</keyword>
<keyword evidence="3" id="KW-1185">Reference proteome</keyword>
<feature type="transmembrane region" description="Helical" evidence="1">
    <location>
        <begin position="6"/>
        <end position="24"/>
    </location>
</feature>
<reference evidence="2 3" key="1">
    <citation type="submission" date="2018-06" db="EMBL/GenBank/DDBJ databases">
        <title>Comparative genomics reveals the genomic features of Rhizophagus irregularis, R. cerebriforme, R. diaphanum and Gigaspora rosea, and their symbiotic lifestyle signature.</title>
        <authorList>
            <person name="Morin E."/>
            <person name="San Clemente H."/>
            <person name="Chen E.C.H."/>
            <person name="De La Providencia I."/>
            <person name="Hainaut M."/>
            <person name="Kuo A."/>
            <person name="Kohler A."/>
            <person name="Murat C."/>
            <person name="Tang N."/>
            <person name="Roy S."/>
            <person name="Loubradou J."/>
            <person name="Henrissat B."/>
            <person name="Grigoriev I.V."/>
            <person name="Corradi N."/>
            <person name="Roux C."/>
            <person name="Martin F.M."/>
        </authorList>
    </citation>
    <scope>NUCLEOTIDE SEQUENCE [LARGE SCALE GENOMIC DNA]</scope>
    <source>
        <strain evidence="2 3">DAOM 194757</strain>
    </source>
</reference>
<proteinExistence type="predicted"/>
<dbReference type="AlphaFoldDB" id="A0A397V7Q5"/>
<dbReference type="Proteomes" id="UP000266673">
    <property type="component" value="Unassembled WGS sequence"/>
</dbReference>
<feature type="transmembrane region" description="Helical" evidence="1">
    <location>
        <begin position="36"/>
        <end position="54"/>
    </location>
</feature>
<protein>
    <submittedName>
        <fullName evidence="2">Uncharacterized protein</fullName>
    </submittedName>
</protein>